<evidence type="ECO:0000313" key="1">
    <source>
        <dbReference type="EMBL" id="MFB9311747.1"/>
    </source>
</evidence>
<sequence length="73" mass="7372">MASTIDPDQVTAIQAVVDRVSSYQDGATEGTVESELRKGLDEAGITLGDHQVSALVAAIEADAGDADAGDVLA</sequence>
<organism evidence="1 2">
    <name type="scientific">Nocardioides plantarum</name>
    <dbReference type="NCBI Taxonomy" id="29299"/>
    <lineage>
        <taxon>Bacteria</taxon>
        <taxon>Bacillati</taxon>
        <taxon>Actinomycetota</taxon>
        <taxon>Actinomycetes</taxon>
        <taxon>Propionibacteriales</taxon>
        <taxon>Nocardioidaceae</taxon>
        <taxon>Nocardioides</taxon>
    </lineage>
</organism>
<accession>A0ABV5K5R9</accession>
<dbReference type="EMBL" id="JBHMDG010000002">
    <property type="protein sequence ID" value="MFB9311747.1"/>
    <property type="molecule type" value="Genomic_DNA"/>
</dbReference>
<reference evidence="1 2" key="1">
    <citation type="submission" date="2024-09" db="EMBL/GenBank/DDBJ databases">
        <authorList>
            <person name="Sun Q."/>
            <person name="Mori K."/>
        </authorList>
    </citation>
    <scope>NUCLEOTIDE SEQUENCE [LARGE SCALE GENOMIC DNA]</scope>
    <source>
        <strain evidence="1 2">JCM 9626</strain>
    </source>
</reference>
<dbReference type="RefSeq" id="WP_140011022.1">
    <property type="nucleotide sequence ID" value="NZ_JBHMDG010000002.1"/>
</dbReference>
<protein>
    <submittedName>
        <fullName evidence="1">Uncharacterized protein</fullName>
    </submittedName>
</protein>
<proteinExistence type="predicted"/>
<evidence type="ECO:0000313" key="2">
    <source>
        <dbReference type="Proteomes" id="UP001589750"/>
    </source>
</evidence>
<dbReference type="Proteomes" id="UP001589750">
    <property type="component" value="Unassembled WGS sequence"/>
</dbReference>
<comment type="caution">
    <text evidence="1">The sequence shown here is derived from an EMBL/GenBank/DDBJ whole genome shotgun (WGS) entry which is preliminary data.</text>
</comment>
<keyword evidence="2" id="KW-1185">Reference proteome</keyword>
<name>A0ABV5K5R9_9ACTN</name>
<gene>
    <name evidence="1" type="ORF">ACFFRI_01720</name>
</gene>